<name>A0A2P2PIU8_RHIMU</name>
<organism evidence="1">
    <name type="scientific">Rhizophora mucronata</name>
    <name type="common">Asiatic mangrove</name>
    <dbReference type="NCBI Taxonomy" id="61149"/>
    <lineage>
        <taxon>Eukaryota</taxon>
        <taxon>Viridiplantae</taxon>
        <taxon>Streptophyta</taxon>
        <taxon>Embryophyta</taxon>
        <taxon>Tracheophyta</taxon>
        <taxon>Spermatophyta</taxon>
        <taxon>Magnoliopsida</taxon>
        <taxon>eudicotyledons</taxon>
        <taxon>Gunneridae</taxon>
        <taxon>Pentapetalae</taxon>
        <taxon>rosids</taxon>
        <taxon>fabids</taxon>
        <taxon>Malpighiales</taxon>
        <taxon>Rhizophoraceae</taxon>
        <taxon>Rhizophora</taxon>
    </lineage>
</organism>
<dbReference type="EMBL" id="GGEC01074118">
    <property type="protein sequence ID" value="MBX54602.1"/>
    <property type="molecule type" value="Transcribed_RNA"/>
</dbReference>
<proteinExistence type="predicted"/>
<accession>A0A2P2PIU8</accession>
<evidence type="ECO:0000313" key="1">
    <source>
        <dbReference type="EMBL" id="MBX54602.1"/>
    </source>
</evidence>
<dbReference type="AlphaFoldDB" id="A0A2P2PIU8"/>
<protein>
    <submittedName>
        <fullName evidence="1">Uncharacterized protein</fullName>
    </submittedName>
</protein>
<reference evidence="1" key="1">
    <citation type="submission" date="2018-02" db="EMBL/GenBank/DDBJ databases">
        <title>Rhizophora mucronata_Transcriptome.</title>
        <authorList>
            <person name="Meera S.P."/>
            <person name="Sreeshan A."/>
            <person name="Augustine A."/>
        </authorList>
    </citation>
    <scope>NUCLEOTIDE SEQUENCE</scope>
    <source>
        <tissue evidence="1">Leaf</tissue>
    </source>
</reference>
<sequence>MQAILGAYPQITVMISYAHSQREYPFYGDDLCCIRENTTKYHVIFSYKHRGIEDALEIIIVKIRIMLMAQMTFKIQTKEVLKATISWWD</sequence>